<dbReference type="PROSITE" id="PS50297">
    <property type="entry name" value="ANK_REP_REGION"/>
    <property type="match status" value="2"/>
</dbReference>
<proteinExistence type="predicted"/>
<dbReference type="InterPro" id="IPR036770">
    <property type="entry name" value="Ankyrin_rpt-contain_sf"/>
</dbReference>
<reference evidence="5" key="1">
    <citation type="journal article" date="2012" name="PLoS Negl. Trop. Dis.">
        <title>A systematically improved high quality genome and transcriptome of the human blood fluke Schistosoma mansoni.</title>
        <authorList>
            <person name="Protasio A.V."/>
            <person name="Tsai I.J."/>
            <person name="Babbage A."/>
            <person name="Nichol S."/>
            <person name="Hunt M."/>
            <person name="Aslett M.A."/>
            <person name="De Silva N."/>
            <person name="Velarde G.S."/>
            <person name="Anderson T.J."/>
            <person name="Clark R.C."/>
            <person name="Davidson C."/>
            <person name="Dillon G.P."/>
            <person name="Holroyd N.E."/>
            <person name="LoVerde P.T."/>
            <person name="Lloyd C."/>
            <person name="McQuillan J."/>
            <person name="Oliveira G."/>
            <person name="Otto T.D."/>
            <person name="Parker-Manuel S.J."/>
            <person name="Quail M.A."/>
            <person name="Wilson R.A."/>
            <person name="Zerlotini A."/>
            <person name="Dunne D.W."/>
            <person name="Berriman M."/>
        </authorList>
    </citation>
    <scope>NUCLEOTIDE SEQUENCE [LARGE SCALE GENOMIC DNA]</scope>
    <source>
        <strain evidence="5">Puerto Rican</strain>
    </source>
</reference>
<name>A0A3Q0KS02_SCHMA</name>
<dbReference type="Gene3D" id="1.25.40.20">
    <property type="entry name" value="Ankyrin repeat-containing domain"/>
    <property type="match status" value="1"/>
</dbReference>
<dbReference type="InterPro" id="IPR002110">
    <property type="entry name" value="Ankyrin_rpt"/>
</dbReference>
<feature type="repeat" description="ANK" evidence="3">
    <location>
        <begin position="272"/>
        <end position="304"/>
    </location>
</feature>
<dbReference type="SMART" id="SM00248">
    <property type="entry name" value="ANK"/>
    <property type="match status" value="5"/>
</dbReference>
<feature type="compositionally biased region" description="Polar residues" evidence="4">
    <location>
        <begin position="494"/>
        <end position="520"/>
    </location>
</feature>
<dbReference type="WBParaSite" id="Smp_165150.2">
    <property type="protein sequence ID" value="Smp_165150.2"/>
    <property type="gene ID" value="Smp_165150"/>
</dbReference>
<feature type="compositionally biased region" description="Basic and acidic residues" evidence="4">
    <location>
        <begin position="571"/>
        <end position="580"/>
    </location>
</feature>
<feature type="region of interest" description="Disordered" evidence="4">
    <location>
        <begin position="491"/>
        <end position="537"/>
    </location>
</feature>
<dbReference type="PANTHER" id="PTHR24198:SF165">
    <property type="entry name" value="ANKYRIN REPEAT-CONTAINING PROTEIN-RELATED"/>
    <property type="match status" value="1"/>
</dbReference>
<keyword evidence="2 3" id="KW-0040">ANK repeat</keyword>
<organism evidence="5 6">
    <name type="scientific">Schistosoma mansoni</name>
    <name type="common">Blood fluke</name>
    <dbReference type="NCBI Taxonomy" id="6183"/>
    <lineage>
        <taxon>Eukaryota</taxon>
        <taxon>Metazoa</taxon>
        <taxon>Spiralia</taxon>
        <taxon>Lophotrochozoa</taxon>
        <taxon>Platyhelminthes</taxon>
        <taxon>Trematoda</taxon>
        <taxon>Digenea</taxon>
        <taxon>Strigeidida</taxon>
        <taxon>Schistosomatoidea</taxon>
        <taxon>Schistosomatidae</taxon>
        <taxon>Schistosoma</taxon>
    </lineage>
</organism>
<evidence type="ECO:0000313" key="6">
    <source>
        <dbReference type="WBParaSite" id="Smp_165150.1"/>
    </source>
</evidence>
<dbReference type="PANTHER" id="PTHR24198">
    <property type="entry name" value="ANKYRIN REPEAT AND PROTEIN KINASE DOMAIN-CONTAINING PROTEIN"/>
    <property type="match status" value="1"/>
</dbReference>
<evidence type="ECO:0000256" key="2">
    <source>
        <dbReference type="ARBA" id="ARBA00023043"/>
    </source>
</evidence>
<dbReference type="InParanoid" id="A0A3Q0KS02"/>
<dbReference type="WBParaSite" id="Smp_165150.1">
    <property type="protein sequence ID" value="Smp_165150.1"/>
    <property type="gene ID" value="Smp_165150"/>
</dbReference>
<evidence type="ECO:0000256" key="1">
    <source>
        <dbReference type="ARBA" id="ARBA00022737"/>
    </source>
</evidence>
<keyword evidence="1" id="KW-0677">Repeat</keyword>
<accession>A0A3Q0KS02</accession>
<feature type="region of interest" description="Disordered" evidence="4">
    <location>
        <begin position="369"/>
        <end position="389"/>
    </location>
</feature>
<evidence type="ECO:0000256" key="4">
    <source>
        <dbReference type="SAM" id="MobiDB-lite"/>
    </source>
</evidence>
<dbReference type="Proteomes" id="UP000008854">
    <property type="component" value="Unassembled WGS sequence"/>
</dbReference>
<feature type="repeat" description="ANK" evidence="3">
    <location>
        <begin position="131"/>
        <end position="163"/>
    </location>
</feature>
<dbReference type="ExpressionAtlas" id="A0A3Q0KS02">
    <property type="expression patterns" value="baseline and differential"/>
</dbReference>
<dbReference type="AlphaFoldDB" id="A0A3Q0KS02"/>
<feature type="compositionally biased region" description="Basic and acidic residues" evidence="4">
    <location>
        <begin position="528"/>
        <end position="537"/>
    </location>
</feature>
<dbReference type="SUPFAM" id="SSF48403">
    <property type="entry name" value="Ankyrin repeat"/>
    <property type="match status" value="1"/>
</dbReference>
<accession>A0A5K4EVC1</accession>
<evidence type="ECO:0000313" key="5">
    <source>
        <dbReference type="Proteomes" id="UP000008854"/>
    </source>
</evidence>
<dbReference type="STRING" id="6183.A0A3Q0KS02"/>
<feature type="compositionally biased region" description="Polar residues" evidence="4">
    <location>
        <begin position="581"/>
        <end position="593"/>
    </location>
</feature>
<dbReference type="Pfam" id="PF12796">
    <property type="entry name" value="Ank_2"/>
    <property type="match status" value="2"/>
</dbReference>
<feature type="compositionally biased region" description="Low complexity" evidence="4">
    <location>
        <begin position="375"/>
        <end position="387"/>
    </location>
</feature>
<sequence>MNDRSKLENSLKVILQQLKSFRLTIPSDSVFAELRDSINYVILQSKKCLKFTDNSLVKCKREISTPCSDIDSPHIPKDFCSLYLPHDHFYTGLLPEDLDGKDIKKLQDREIDEIVFKLKQNELNRNFVRSGKKTSLHYAAYWGSQTCVQTLILQGSDLTARDEYGLTPIIWACQSDRLGNLVILLKAAKIRSIPEKQWMYDSSGYHLIHHTLLKDDRLKCLEYLSNSEYGLNVDSEGQNALHHAAMKGFPNACKIILQYKPNAILLNQFNSENRTPLHLATINGHGNIVNLLLSHKANPYLHDKNNCSAYQYANMKRLYFCLLIYERYNVGKEKQQDEKHSLNENLINELTSFRPVNPQFSHYQGFNLNAHQDSDSQTKSPSSSIPDTRPVALVNDKQINQSTKQAHNSSSPLNDSLRKRLTNNLLVESNNDNNIVNKNIYSTQNHVSPRITSKGQLTEIKSMISSKDIQNNKVKNNFKIKRELLPTDKRVHRNGNSTVPSKRISQQIDKLQNPTLKIRNSIQSSSSDHSDVDSKRNDEHNEALISRPYNNHSISNNSNVMNATYNKSKINSKDVDKLKNTDSSSVSDINSIPDTERNPMPTPRKTPCTSEINQSSWKSVLYHSRLLKRDQVNNMPQQNSMNNNHKISMNKSNSIYLEYEDEIIPLNMKLFTKSTVNSSHLNKTLLCNNNNNNLLSPSLNSVHCKIINVNKK</sequence>
<keyword evidence="5" id="KW-1185">Reference proteome</keyword>
<feature type="region of interest" description="Disordered" evidence="4">
    <location>
        <begin position="571"/>
        <end position="612"/>
    </location>
</feature>
<evidence type="ECO:0000313" key="7">
    <source>
        <dbReference type="WBParaSite" id="Smp_165150.2"/>
    </source>
</evidence>
<dbReference type="PROSITE" id="PS50088">
    <property type="entry name" value="ANK_REPEAT"/>
    <property type="match status" value="2"/>
</dbReference>
<protein>
    <submittedName>
        <fullName evidence="6">ANK_REP_REGION domain-containing protein</fullName>
    </submittedName>
    <submittedName>
        <fullName evidence="7">Ankyrin_rpt-contain_dom domain-containing protein</fullName>
    </submittedName>
</protein>
<evidence type="ECO:0000256" key="3">
    <source>
        <dbReference type="PROSITE-ProRule" id="PRU00023"/>
    </source>
</evidence>
<reference evidence="6" key="2">
    <citation type="submission" date="2018-12" db="UniProtKB">
        <authorList>
            <consortium name="WormBaseParasite"/>
        </authorList>
    </citation>
    <scope>IDENTIFICATION</scope>
    <source>
        <strain evidence="6 7">Puerto Rican</strain>
    </source>
</reference>